<dbReference type="PROSITE" id="PS50850">
    <property type="entry name" value="MFS"/>
    <property type="match status" value="1"/>
</dbReference>
<keyword evidence="3 8" id="KW-0812">Transmembrane</keyword>
<feature type="transmembrane region" description="Helical" evidence="8">
    <location>
        <begin position="478"/>
        <end position="499"/>
    </location>
</feature>
<evidence type="ECO:0000256" key="7">
    <source>
        <dbReference type="ARBA" id="ARBA00038475"/>
    </source>
</evidence>
<organism evidence="10 11">
    <name type="scientific">Mytilus galloprovincialis</name>
    <name type="common">Mediterranean mussel</name>
    <dbReference type="NCBI Taxonomy" id="29158"/>
    <lineage>
        <taxon>Eukaryota</taxon>
        <taxon>Metazoa</taxon>
        <taxon>Spiralia</taxon>
        <taxon>Lophotrochozoa</taxon>
        <taxon>Mollusca</taxon>
        <taxon>Bivalvia</taxon>
        <taxon>Autobranchia</taxon>
        <taxon>Pteriomorphia</taxon>
        <taxon>Mytilida</taxon>
        <taxon>Mytiloidea</taxon>
        <taxon>Mytilidae</taxon>
        <taxon>Mytilinae</taxon>
        <taxon>Mytilus</taxon>
    </lineage>
</organism>
<evidence type="ECO:0000256" key="3">
    <source>
        <dbReference type="ARBA" id="ARBA00022692"/>
    </source>
</evidence>
<evidence type="ECO:0000259" key="9">
    <source>
        <dbReference type="PROSITE" id="PS50850"/>
    </source>
</evidence>
<dbReference type="PANTHER" id="PTHR12226:SF2">
    <property type="entry name" value="MANNOSE-P-DOLICHOL UTILIZATION DEFECT 1 PROTEIN"/>
    <property type="match status" value="1"/>
</dbReference>
<comment type="similarity">
    <text evidence="7">Belongs to the MPDU1 (TC 2.A.43.3) family.</text>
</comment>
<dbReference type="Gene3D" id="1.20.1250.20">
    <property type="entry name" value="MFS general substrate transporter like domains"/>
    <property type="match status" value="2"/>
</dbReference>
<dbReference type="InterPro" id="IPR036259">
    <property type="entry name" value="MFS_trans_sf"/>
</dbReference>
<feature type="transmembrane region" description="Helical" evidence="8">
    <location>
        <begin position="339"/>
        <end position="359"/>
    </location>
</feature>
<dbReference type="GO" id="GO:0016020">
    <property type="term" value="C:membrane"/>
    <property type="evidence" value="ECO:0007669"/>
    <property type="project" value="UniProtKB-SubCell"/>
</dbReference>
<name>A0A8B6GJ71_MYTGA</name>
<feature type="transmembrane region" description="Helical" evidence="8">
    <location>
        <begin position="542"/>
        <end position="561"/>
    </location>
</feature>
<feature type="transmembrane region" description="Helical" evidence="8">
    <location>
        <begin position="182"/>
        <end position="201"/>
    </location>
</feature>
<dbReference type="Pfam" id="PF07690">
    <property type="entry name" value="MFS_1"/>
    <property type="match status" value="2"/>
</dbReference>
<keyword evidence="6 8" id="KW-0472">Membrane</keyword>
<evidence type="ECO:0000256" key="6">
    <source>
        <dbReference type="ARBA" id="ARBA00023136"/>
    </source>
</evidence>
<comment type="caution">
    <text evidence="10">The sequence shown here is derived from an EMBL/GenBank/DDBJ whole genome shotgun (WGS) entry which is preliminary data.</text>
</comment>
<feature type="transmembrane region" description="Helical" evidence="8">
    <location>
        <begin position="274"/>
        <end position="296"/>
    </location>
</feature>
<dbReference type="Proteomes" id="UP000596742">
    <property type="component" value="Unassembled WGS sequence"/>
</dbReference>
<feature type="transmembrane region" description="Helical" evidence="8">
    <location>
        <begin position="423"/>
        <end position="442"/>
    </location>
</feature>
<dbReference type="OrthoDB" id="271506at2759"/>
<feature type="transmembrane region" description="Helical" evidence="8">
    <location>
        <begin position="213"/>
        <end position="234"/>
    </location>
</feature>
<feature type="transmembrane region" description="Helical" evidence="8">
    <location>
        <begin position="101"/>
        <end position="121"/>
    </location>
</feature>
<evidence type="ECO:0000256" key="4">
    <source>
        <dbReference type="ARBA" id="ARBA00022737"/>
    </source>
</evidence>
<dbReference type="AlphaFoldDB" id="A0A8B6GJ71"/>
<dbReference type="EMBL" id="UYJE01008504">
    <property type="protein sequence ID" value="VDI64437.1"/>
    <property type="molecule type" value="Genomic_DNA"/>
</dbReference>
<feature type="transmembrane region" description="Helical" evidence="8">
    <location>
        <begin position="308"/>
        <end position="327"/>
    </location>
</feature>
<feature type="transmembrane region" description="Helical" evidence="8">
    <location>
        <begin position="150"/>
        <end position="170"/>
    </location>
</feature>
<dbReference type="InterPro" id="IPR016817">
    <property type="entry name" value="MannP-dilichol_defect-1"/>
</dbReference>
<sequence>MADDNSTMLEKAVQILVPQPCFDKYFVDLNFFDGACAKVVISKCLGFGIILGSILVKLPQILKIVKAKSGQGISLSSIMFELIAISANYSYGFQKSFPFSAYGEGLFLAIQTGLIAALVIFYGGNLIGSIGFTLVYTLIMAYLMSPLVPMNILSLFQSVNIFILCLSKLLQVVANYRNGSTGQLSAITVFLLFSGAITRIFTSIQETGDNLVIMTYVMSTLFNGLITAQVIYYWNTVFAVQLIERFDVRPVLVVGVLFQFLGCFMSSFVSSYPLLFFSMAVVLGIGSALSYVTFIVAVDKYFDKKKSIAMPLATSGASLSGTIFAPICQRLLEHYGFHGAMLIYSAIFLNCLVCAALVFPLESKESQRKVSEDNSMGMSFSRKPSFILYMLTNLLYIIANFIPNGLLPETALSKGVTQNDISLTFSVNGITQVIGRLMFGFLSHRLPHHIKYLWIIYLFGFGLSLLIVPLSTTLVHFFVYNLINGIFNGGANMGYNLTLRNIVEPKHYGRAISIALVMQGLGALVGNPFAAFLKDVSGSGDIPYYFGCFIFILSGLVLLPISNINQSKSPEIEITVSEKGVYSHKVIDTNFYAVRERDYELFNGPII</sequence>
<gene>
    <name evidence="10" type="ORF">MGAL_10B069512</name>
</gene>
<dbReference type="SMART" id="SM00679">
    <property type="entry name" value="CTNS"/>
    <property type="match status" value="2"/>
</dbReference>
<evidence type="ECO:0000256" key="1">
    <source>
        <dbReference type="ARBA" id="ARBA00004141"/>
    </source>
</evidence>
<dbReference type="GO" id="GO:0022857">
    <property type="term" value="F:transmembrane transporter activity"/>
    <property type="evidence" value="ECO:0007669"/>
    <property type="project" value="InterPro"/>
</dbReference>
<feature type="transmembrane region" description="Helical" evidence="8">
    <location>
        <begin position="386"/>
        <end position="403"/>
    </location>
</feature>
<evidence type="ECO:0000256" key="5">
    <source>
        <dbReference type="ARBA" id="ARBA00022989"/>
    </source>
</evidence>
<feature type="transmembrane region" description="Helical" evidence="8">
    <location>
        <begin position="246"/>
        <end position="268"/>
    </location>
</feature>
<dbReference type="Gene3D" id="1.20.1280.290">
    <property type="match status" value="1"/>
</dbReference>
<feature type="transmembrane region" description="Helical" evidence="8">
    <location>
        <begin position="39"/>
        <end position="58"/>
    </location>
</feature>
<dbReference type="GO" id="GO:0009312">
    <property type="term" value="P:oligosaccharide biosynthetic process"/>
    <property type="evidence" value="ECO:0007669"/>
    <property type="project" value="TreeGrafter"/>
</dbReference>
<accession>A0A8B6GJ71</accession>
<protein>
    <submittedName>
        <fullName evidence="10">Mannose-P-dolichol utilization defect 1</fullName>
    </submittedName>
</protein>
<comment type="subcellular location">
    <subcellularLocation>
        <location evidence="1">Membrane</location>
        <topology evidence="1">Multi-pass membrane protein</topology>
    </subcellularLocation>
</comment>
<evidence type="ECO:0000313" key="10">
    <source>
        <dbReference type="EMBL" id="VDI64437.1"/>
    </source>
</evidence>
<feature type="domain" description="Major facilitator superfamily (MFS) profile" evidence="9">
    <location>
        <begin position="385"/>
        <end position="607"/>
    </location>
</feature>
<evidence type="ECO:0000313" key="11">
    <source>
        <dbReference type="Proteomes" id="UP000596742"/>
    </source>
</evidence>
<dbReference type="InterPro" id="IPR011701">
    <property type="entry name" value="MFS"/>
</dbReference>
<dbReference type="SUPFAM" id="SSF103473">
    <property type="entry name" value="MFS general substrate transporter"/>
    <property type="match status" value="1"/>
</dbReference>
<reference evidence="10" key="1">
    <citation type="submission" date="2018-11" db="EMBL/GenBank/DDBJ databases">
        <authorList>
            <person name="Alioto T."/>
            <person name="Alioto T."/>
        </authorList>
    </citation>
    <scope>NUCLEOTIDE SEQUENCE</scope>
</reference>
<feature type="transmembrane region" description="Helical" evidence="8">
    <location>
        <begin position="70"/>
        <end position="89"/>
    </location>
</feature>
<keyword evidence="11" id="KW-1185">Reference proteome</keyword>
<dbReference type="InterPro" id="IPR006603">
    <property type="entry name" value="PQ-loop_rpt"/>
</dbReference>
<dbReference type="InterPro" id="IPR020846">
    <property type="entry name" value="MFS_dom"/>
</dbReference>
<dbReference type="FunFam" id="1.20.1280.290:FF:000006">
    <property type="entry name" value="mannose-P-dolichol utilization defect 1 protein"/>
    <property type="match status" value="1"/>
</dbReference>
<dbReference type="PANTHER" id="PTHR12226">
    <property type="entry name" value="MANNOSE-P-DOLICHOL UTILIZATION DEFECT 1 LEC35 -RELATED"/>
    <property type="match status" value="1"/>
</dbReference>
<keyword evidence="2" id="KW-0813">Transport</keyword>
<keyword evidence="4" id="KW-0677">Repeat</keyword>
<evidence type="ECO:0000256" key="8">
    <source>
        <dbReference type="SAM" id="Phobius"/>
    </source>
</evidence>
<evidence type="ECO:0000256" key="2">
    <source>
        <dbReference type="ARBA" id="ARBA00022448"/>
    </source>
</evidence>
<feature type="transmembrane region" description="Helical" evidence="8">
    <location>
        <begin position="454"/>
        <end position="472"/>
    </location>
</feature>
<feature type="transmembrane region" description="Helical" evidence="8">
    <location>
        <begin position="511"/>
        <end position="530"/>
    </location>
</feature>
<keyword evidence="5 8" id="KW-1133">Transmembrane helix</keyword>
<dbReference type="Pfam" id="PF04193">
    <property type="entry name" value="PQ-loop"/>
    <property type="match status" value="2"/>
</dbReference>
<proteinExistence type="inferred from homology"/>